<protein>
    <submittedName>
        <fullName evidence="3">Uncharacterized protein</fullName>
    </submittedName>
</protein>
<sequence length="273" mass="29435">MLDERKEATRLVENFHQRELEVDEQLVKVQELQQHWKDKVTELQQEVDQIRRDAIPPRKITFATPTEQRPLATPKDNMKKAAEILKKKDEEIDIEYVRTSTGIPHLRPTDTRVLHLLAAAVQPETPGLMVQVESTSATTCRRRGTESVRRNPAEAGTMIKSPSLGGVGTRIASRSHAGAGTTAAASTMVKAAIEAGVNTAKDGETRMVEARGHIGPLAGLPHHHLAVEAEVEAEAAAGDLALAQNPPATARVTHGNASMSTKPITLAQSASAG</sequence>
<feature type="coiled-coil region" evidence="1">
    <location>
        <begin position="26"/>
        <end position="53"/>
    </location>
</feature>
<keyword evidence="1" id="KW-0175">Coiled coil</keyword>
<dbReference type="Proteomes" id="UP001231189">
    <property type="component" value="Unassembled WGS sequence"/>
</dbReference>
<dbReference type="EMBL" id="JAUUTY010000001">
    <property type="protein sequence ID" value="KAK1698843.1"/>
    <property type="molecule type" value="Genomic_DNA"/>
</dbReference>
<accession>A0AAD8U6M0</accession>
<name>A0AAD8U6M0_LOLMU</name>
<evidence type="ECO:0000256" key="1">
    <source>
        <dbReference type="SAM" id="Coils"/>
    </source>
</evidence>
<keyword evidence="4" id="KW-1185">Reference proteome</keyword>
<gene>
    <name evidence="3" type="ORF">QYE76_015540</name>
</gene>
<comment type="caution">
    <text evidence="3">The sequence shown here is derived from an EMBL/GenBank/DDBJ whole genome shotgun (WGS) entry which is preliminary data.</text>
</comment>
<organism evidence="3 4">
    <name type="scientific">Lolium multiflorum</name>
    <name type="common">Italian ryegrass</name>
    <name type="synonym">Lolium perenne subsp. multiflorum</name>
    <dbReference type="NCBI Taxonomy" id="4521"/>
    <lineage>
        <taxon>Eukaryota</taxon>
        <taxon>Viridiplantae</taxon>
        <taxon>Streptophyta</taxon>
        <taxon>Embryophyta</taxon>
        <taxon>Tracheophyta</taxon>
        <taxon>Spermatophyta</taxon>
        <taxon>Magnoliopsida</taxon>
        <taxon>Liliopsida</taxon>
        <taxon>Poales</taxon>
        <taxon>Poaceae</taxon>
        <taxon>BOP clade</taxon>
        <taxon>Pooideae</taxon>
        <taxon>Poodae</taxon>
        <taxon>Poeae</taxon>
        <taxon>Poeae Chloroplast Group 2 (Poeae type)</taxon>
        <taxon>Loliodinae</taxon>
        <taxon>Loliinae</taxon>
        <taxon>Lolium</taxon>
    </lineage>
</organism>
<evidence type="ECO:0000313" key="3">
    <source>
        <dbReference type="EMBL" id="KAK1698843.1"/>
    </source>
</evidence>
<feature type="region of interest" description="Disordered" evidence="2">
    <location>
        <begin position="251"/>
        <end position="273"/>
    </location>
</feature>
<feature type="compositionally biased region" description="Polar residues" evidence="2">
    <location>
        <begin position="255"/>
        <end position="273"/>
    </location>
</feature>
<proteinExistence type="predicted"/>
<dbReference type="AlphaFoldDB" id="A0AAD8U6M0"/>
<reference evidence="3" key="1">
    <citation type="submission" date="2023-07" db="EMBL/GenBank/DDBJ databases">
        <title>A chromosome-level genome assembly of Lolium multiflorum.</title>
        <authorList>
            <person name="Chen Y."/>
            <person name="Copetti D."/>
            <person name="Kolliker R."/>
            <person name="Studer B."/>
        </authorList>
    </citation>
    <scope>NUCLEOTIDE SEQUENCE</scope>
    <source>
        <strain evidence="3">02402/16</strain>
        <tissue evidence="3">Leaf</tissue>
    </source>
</reference>
<evidence type="ECO:0000256" key="2">
    <source>
        <dbReference type="SAM" id="MobiDB-lite"/>
    </source>
</evidence>
<evidence type="ECO:0000313" key="4">
    <source>
        <dbReference type="Proteomes" id="UP001231189"/>
    </source>
</evidence>